<protein>
    <recommendedName>
        <fullName evidence="4">Bromo domain-containing protein</fullName>
    </recommendedName>
</protein>
<dbReference type="InterPro" id="IPR036427">
    <property type="entry name" value="Bromodomain-like_sf"/>
</dbReference>
<dbReference type="SMART" id="SM00297">
    <property type="entry name" value="BROMO"/>
    <property type="match status" value="1"/>
</dbReference>
<dbReference type="SUPFAM" id="SSF47370">
    <property type="entry name" value="Bromodomain"/>
    <property type="match status" value="1"/>
</dbReference>
<dbReference type="PANTHER" id="PTHR46136">
    <property type="entry name" value="TRANSCRIPTION FACTOR GTE8"/>
    <property type="match status" value="1"/>
</dbReference>
<dbReference type="AlphaFoldDB" id="A0ABD3ATN5"/>
<dbReference type="PRINTS" id="PR00503">
    <property type="entry name" value="BROMODOMAIN"/>
</dbReference>
<comment type="caution">
    <text evidence="5">The sequence shown here is derived from an EMBL/GenBank/DDBJ whole genome shotgun (WGS) entry which is preliminary data.</text>
</comment>
<dbReference type="Gene3D" id="1.20.920.10">
    <property type="entry name" value="Bromodomain-like"/>
    <property type="match status" value="1"/>
</dbReference>
<feature type="region of interest" description="Disordered" evidence="3">
    <location>
        <begin position="157"/>
        <end position="217"/>
    </location>
</feature>
<dbReference type="InterPro" id="IPR001487">
    <property type="entry name" value="Bromodomain"/>
</dbReference>
<sequence length="381" mass="42925">MAKELRMKNNKSSGVGGCWLISKKRKAGDLGVLDGNEQNDKRRRTEKLNPKVKDQCVLILERLIAHPYGRVFRNLPASDYPSKIKNPMDLGTIKTKLANNEYLTAQDFASDVKLTFSNGMLCFPDRNQVHIRAKLLDSLFMRRWKPLEDQWIRKRKNTASSAGRMMNTMEKKTAQEDTNKNRAAWSSGKKSQSLISSGGIEKLRDQPKKSDSAEENISPNCCLSKTVTAAISGADQALKKALHAAKQTNRFAEIMSKSNCVKADVPQEKEKLLLKKEAELKRQREKEREDARIALQELESTVELEDNVKIFKELEMLCQCTPVYIVHGYGGPVMAFRGLDTGKIFNPLAQLGLYIKEELVADDEATSLSCEAEEEGEILEQ</sequence>
<organism evidence="5 6">
    <name type="scientific">Cinchona calisaya</name>
    <dbReference type="NCBI Taxonomy" id="153742"/>
    <lineage>
        <taxon>Eukaryota</taxon>
        <taxon>Viridiplantae</taxon>
        <taxon>Streptophyta</taxon>
        <taxon>Embryophyta</taxon>
        <taxon>Tracheophyta</taxon>
        <taxon>Spermatophyta</taxon>
        <taxon>Magnoliopsida</taxon>
        <taxon>eudicotyledons</taxon>
        <taxon>Gunneridae</taxon>
        <taxon>Pentapetalae</taxon>
        <taxon>asterids</taxon>
        <taxon>lamiids</taxon>
        <taxon>Gentianales</taxon>
        <taxon>Rubiaceae</taxon>
        <taxon>Cinchonoideae</taxon>
        <taxon>Cinchoneae</taxon>
        <taxon>Cinchona</taxon>
    </lineage>
</organism>
<keyword evidence="6" id="KW-1185">Reference proteome</keyword>
<evidence type="ECO:0000256" key="3">
    <source>
        <dbReference type="SAM" id="MobiDB-lite"/>
    </source>
</evidence>
<keyword evidence="1 2" id="KW-0103">Bromodomain</keyword>
<gene>
    <name evidence="5" type="ORF">ACH5RR_002902</name>
</gene>
<feature type="compositionally biased region" description="Low complexity" evidence="3">
    <location>
        <begin position="186"/>
        <end position="200"/>
    </location>
</feature>
<dbReference type="InterPro" id="IPR052442">
    <property type="entry name" value="Env_Response_Regulator"/>
</dbReference>
<evidence type="ECO:0000313" key="6">
    <source>
        <dbReference type="Proteomes" id="UP001630127"/>
    </source>
</evidence>
<feature type="domain" description="Bromo" evidence="4">
    <location>
        <begin position="60"/>
        <end position="130"/>
    </location>
</feature>
<dbReference type="PANTHER" id="PTHR46136:SF19">
    <property type="entry name" value="TRANSCRIPTION FACTOR GTE12"/>
    <property type="match status" value="1"/>
</dbReference>
<name>A0ABD3ATN5_9GENT</name>
<dbReference type="PROSITE" id="PS50014">
    <property type="entry name" value="BROMODOMAIN_2"/>
    <property type="match status" value="1"/>
</dbReference>
<evidence type="ECO:0000313" key="5">
    <source>
        <dbReference type="EMBL" id="KAL3534441.1"/>
    </source>
</evidence>
<evidence type="ECO:0000259" key="4">
    <source>
        <dbReference type="PROSITE" id="PS50014"/>
    </source>
</evidence>
<proteinExistence type="predicted"/>
<accession>A0ABD3ATN5</accession>
<feature type="compositionally biased region" description="Basic and acidic residues" evidence="3">
    <location>
        <begin position="169"/>
        <end position="180"/>
    </location>
</feature>
<feature type="compositionally biased region" description="Basic and acidic residues" evidence="3">
    <location>
        <begin position="201"/>
        <end position="212"/>
    </location>
</feature>
<dbReference type="Pfam" id="PF00439">
    <property type="entry name" value="Bromodomain"/>
    <property type="match status" value="1"/>
</dbReference>
<dbReference type="Proteomes" id="UP001630127">
    <property type="component" value="Unassembled WGS sequence"/>
</dbReference>
<reference evidence="5 6" key="1">
    <citation type="submission" date="2024-11" db="EMBL/GenBank/DDBJ databases">
        <title>A near-complete genome assembly of Cinchona calisaya.</title>
        <authorList>
            <person name="Lian D.C."/>
            <person name="Zhao X.W."/>
            <person name="Wei L."/>
        </authorList>
    </citation>
    <scope>NUCLEOTIDE SEQUENCE [LARGE SCALE GENOMIC DNA]</scope>
    <source>
        <tissue evidence="5">Nenye</tissue>
    </source>
</reference>
<evidence type="ECO:0000256" key="1">
    <source>
        <dbReference type="ARBA" id="ARBA00023117"/>
    </source>
</evidence>
<evidence type="ECO:0000256" key="2">
    <source>
        <dbReference type="PROSITE-ProRule" id="PRU00035"/>
    </source>
</evidence>
<dbReference type="EMBL" id="JBJUIK010000002">
    <property type="protein sequence ID" value="KAL3534441.1"/>
    <property type="molecule type" value="Genomic_DNA"/>
</dbReference>